<reference evidence="4" key="2">
    <citation type="submission" date="2020-04" db="EMBL/GenBank/DDBJ databases">
        <authorList>
            <consortium name="NCBI Genome Project"/>
        </authorList>
    </citation>
    <scope>NUCLEOTIDE SEQUENCE</scope>
    <source>
        <strain evidence="4">CBS 304.34</strain>
    </source>
</reference>
<evidence type="ECO:0000313" key="4">
    <source>
        <dbReference type="RefSeq" id="XP_033568460.1"/>
    </source>
</evidence>
<protein>
    <submittedName>
        <fullName evidence="2 4">Uncharacterized protein</fullName>
    </submittedName>
</protein>
<organism evidence="2">
    <name type="scientific">Mytilinidion resinicola</name>
    <dbReference type="NCBI Taxonomy" id="574789"/>
    <lineage>
        <taxon>Eukaryota</taxon>
        <taxon>Fungi</taxon>
        <taxon>Dikarya</taxon>
        <taxon>Ascomycota</taxon>
        <taxon>Pezizomycotina</taxon>
        <taxon>Dothideomycetes</taxon>
        <taxon>Pleosporomycetidae</taxon>
        <taxon>Mytilinidiales</taxon>
        <taxon>Mytilinidiaceae</taxon>
        <taxon>Mytilinidion</taxon>
    </lineage>
</organism>
<dbReference type="GeneID" id="54467264"/>
<reference evidence="2 4" key="1">
    <citation type="journal article" date="2020" name="Stud. Mycol.">
        <title>101 Dothideomycetes genomes: a test case for predicting lifestyles and emergence of pathogens.</title>
        <authorList>
            <person name="Haridas S."/>
            <person name="Albert R."/>
            <person name="Binder M."/>
            <person name="Bloem J."/>
            <person name="Labutti K."/>
            <person name="Salamov A."/>
            <person name="Andreopoulos B."/>
            <person name="Baker S."/>
            <person name="Barry K."/>
            <person name="Bills G."/>
            <person name="Bluhm B."/>
            <person name="Cannon C."/>
            <person name="Castanera R."/>
            <person name="Culley D."/>
            <person name="Daum C."/>
            <person name="Ezra D."/>
            <person name="Gonzalez J."/>
            <person name="Henrissat B."/>
            <person name="Kuo A."/>
            <person name="Liang C."/>
            <person name="Lipzen A."/>
            <person name="Lutzoni F."/>
            <person name="Magnuson J."/>
            <person name="Mondo S."/>
            <person name="Nolan M."/>
            <person name="Ohm R."/>
            <person name="Pangilinan J."/>
            <person name="Park H.-J."/>
            <person name="Ramirez L."/>
            <person name="Alfaro M."/>
            <person name="Sun H."/>
            <person name="Tritt A."/>
            <person name="Yoshinaga Y."/>
            <person name="Zwiers L.-H."/>
            <person name="Turgeon B."/>
            <person name="Goodwin S."/>
            <person name="Spatafora J."/>
            <person name="Crous P."/>
            <person name="Grigoriev I."/>
        </authorList>
    </citation>
    <scope>NUCLEOTIDE SEQUENCE</scope>
    <source>
        <strain evidence="2 4">CBS 304.34</strain>
    </source>
</reference>
<evidence type="ECO:0000256" key="1">
    <source>
        <dbReference type="SAM" id="MobiDB-lite"/>
    </source>
</evidence>
<proteinExistence type="predicted"/>
<keyword evidence="3" id="KW-1185">Reference proteome</keyword>
<dbReference type="RefSeq" id="XP_033568460.1">
    <property type="nucleotide sequence ID" value="XM_033726371.1"/>
</dbReference>
<gene>
    <name evidence="2 4" type="ORF">BDZ99DRAFT_528444</name>
</gene>
<name>A0A6A6XY63_9PEZI</name>
<reference evidence="4" key="3">
    <citation type="submission" date="2025-04" db="UniProtKB">
        <authorList>
            <consortium name="RefSeq"/>
        </authorList>
    </citation>
    <scope>IDENTIFICATION</scope>
    <source>
        <strain evidence="4">CBS 304.34</strain>
    </source>
</reference>
<feature type="region of interest" description="Disordered" evidence="1">
    <location>
        <begin position="217"/>
        <end position="270"/>
    </location>
</feature>
<dbReference type="EMBL" id="MU003730">
    <property type="protein sequence ID" value="KAF2801496.1"/>
    <property type="molecule type" value="Genomic_DNA"/>
</dbReference>
<dbReference type="Proteomes" id="UP000504636">
    <property type="component" value="Unplaced"/>
</dbReference>
<sequence length="270" mass="30422">MAPFPFKSLPRNVRDDVYDLVLEAFVGTIYAADPVDLEMGIEAPLPCPPLLLVDKQINEEATATIARHTLPTIKGDIGEFGLQATEVNAIKKMRLLKFDIGYAHCVSTSVRLLEKALRMFLETPAHPRWNGKRQGGRINLCPFKDKFTGTKTMRELLARLATLLKEVLAHKEMAWEVALPKSWNEEFSTLALATKYHWYFADDDDADDMDEWLQAGGGSRTEVLDEQEDEGPDVREDAEMQDVGDESDAESELSDMDEDDMELEEDLNIA</sequence>
<evidence type="ECO:0000313" key="2">
    <source>
        <dbReference type="EMBL" id="KAF2801496.1"/>
    </source>
</evidence>
<feature type="compositionally biased region" description="Acidic residues" evidence="1">
    <location>
        <begin position="239"/>
        <end position="270"/>
    </location>
</feature>
<evidence type="ECO:0000313" key="3">
    <source>
        <dbReference type="Proteomes" id="UP000504636"/>
    </source>
</evidence>
<accession>A0A6A6XY63</accession>
<dbReference type="AlphaFoldDB" id="A0A6A6XY63"/>